<feature type="transmembrane region" description="Helical" evidence="1">
    <location>
        <begin position="67"/>
        <end position="85"/>
    </location>
</feature>
<protein>
    <recommendedName>
        <fullName evidence="2">DUF1468 domain-containing protein</fullName>
    </recommendedName>
</protein>
<accession>A0ABN5YHW5</accession>
<keyword evidence="1" id="KW-0472">Membrane</keyword>
<gene>
    <name evidence="3" type="ORF">MMAGJ_69710</name>
</gene>
<dbReference type="RefSeq" id="WP_036439441.1">
    <property type="nucleotide sequence ID" value="NZ_AP022567.1"/>
</dbReference>
<organism evidence="3 4">
    <name type="scientific">Mycolicibacterium mageritense</name>
    <name type="common">Mycobacterium mageritense</name>
    <dbReference type="NCBI Taxonomy" id="53462"/>
    <lineage>
        <taxon>Bacteria</taxon>
        <taxon>Bacillati</taxon>
        <taxon>Actinomycetota</taxon>
        <taxon>Actinomycetes</taxon>
        <taxon>Mycobacteriales</taxon>
        <taxon>Mycobacteriaceae</taxon>
        <taxon>Mycolicibacterium</taxon>
    </lineage>
</organism>
<feature type="domain" description="DUF1468" evidence="2">
    <location>
        <begin position="37"/>
        <end position="136"/>
    </location>
</feature>
<dbReference type="InterPro" id="IPR009936">
    <property type="entry name" value="DUF1468"/>
</dbReference>
<sequence length="154" mass="15956">MTSTTRPTTPFHVPAPAPAATAARPKRNVNWPKLAFLGVLLLVFAVYTEMAMGMQWRTVAGRIGPGFFPRILGATAIAVTVVALARELLARAGEKPSDAVEAAEEAAEPDLGRHPLALVAFVVAAAVFVALFGVLGAGSLRGALPRSHAVVPGP</sequence>
<name>A0ABN5YHW5_MYCME</name>
<evidence type="ECO:0000313" key="3">
    <source>
        <dbReference type="EMBL" id="BBX37689.1"/>
    </source>
</evidence>
<keyword evidence="1" id="KW-1133">Transmembrane helix</keyword>
<dbReference type="EMBL" id="AP022567">
    <property type="protein sequence ID" value="BBX37689.1"/>
    <property type="molecule type" value="Genomic_DNA"/>
</dbReference>
<evidence type="ECO:0000259" key="2">
    <source>
        <dbReference type="Pfam" id="PF07331"/>
    </source>
</evidence>
<feature type="transmembrane region" description="Helical" evidence="1">
    <location>
        <begin position="116"/>
        <end position="137"/>
    </location>
</feature>
<reference evidence="3 4" key="1">
    <citation type="journal article" date="2019" name="Emerg. Microbes Infect.">
        <title>Comprehensive subspecies identification of 175 nontuberculous mycobacteria species based on 7547 genomic profiles.</title>
        <authorList>
            <person name="Matsumoto Y."/>
            <person name="Kinjo T."/>
            <person name="Motooka D."/>
            <person name="Nabeya D."/>
            <person name="Jung N."/>
            <person name="Uechi K."/>
            <person name="Horii T."/>
            <person name="Iida T."/>
            <person name="Fujita J."/>
            <person name="Nakamura S."/>
        </authorList>
    </citation>
    <scope>NUCLEOTIDE SEQUENCE [LARGE SCALE GENOMIC DNA]</scope>
    <source>
        <strain evidence="3 4">JCM 12375</strain>
    </source>
</reference>
<feature type="transmembrane region" description="Helical" evidence="1">
    <location>
        <begin position="34"/>
        <end position="55"/>
    </location>
</feature>
<evidence type="ECO:0000313" key="4">
    <source>
        <dbReference type="Proteomes" id="UP000465622"/>
    </source>
</evidence>
<evidence type="ECO:0000256" key="1">
    <source>
        <dbReference type="SAM" id="Phobius"/>
    </source>
</evidence>
<keyword evidence="1" id="KW-0812">Transmembrane</keyword>
<keyword evidence="4" id="KW-1185">Reference proteome</keyword>
<dbReference type="Pfam" id="PF07331">
    <property type="entry name" value="TctB"/>
    <property type="match status" value="1"/>
</dbReference>
<dbReference type="Proteomes" id="UP000465622">
    <property type="component" value="Chromosome"/>
</dbReference>
<proteinExistence type="predicted"/>